<evidence type="ECO:0000256" key="8">
    <source>
        <dbReference type="ARBA" id="ARBA00023326"/>
    </source>
</evidence>
<comment type="function">
    <text evidence="9">Involved in degradation of plant cell walls. Hydrolyzes the feruloyl-arabinose ester bond in arabinoxylans, and the feruloyl-galactose ester bond in pectin. Active against paranitrophenyl-acetate, methyl ferulate and wheat arabinoxylan.</text>
</comment>
<comment type="subcellular location">
    <subcellularLocation>
        <location evidence="1">Secreted</location>
    </subcellularLocation>
</comment>
<dbReference type="InterPro" id="IPR000073">
    <property type="entry name" value="AB_hydrolase_1"/>
</dbReference>
<evidence type="ECO:0000256" key="1">
    <source>
        <dbReference type="ARBA" id="ARBA00004613"/>
    </source>
</evidence>
<evidence type="ECO:0000313" key="12">
    <source>
        <dbReference type="Proteomes" id="UP000218323"/>
    </source>
</evidence>
<organism evidence="11 12">
    <name type="scientific">Sphingomonas adhaesiva</name>
    <dbReference type="NCBI Taxonomy" id="28212"/>
    <lineage>
        <taxon>Bacteria</taxon>
        <taxon>Pseudomonadati</taxon>
        <taxon>Pseudomonadota</taxon>
        <taxon>Alphaproteobacteria</taxon>
        <taxon>Sphingomonadales</taxon>
        <taxon>Sphingomonadaceae</taxon>
        <taxon>Sphingomonas</taxon>
    </lineage>
</organism>
<dbReference type="PANTHER" id="PTHR38050:SF1">
    <property type="entry name" value="FERULOYL ESTERASE C"/>
    <property type="match status" value="1"/>
</dbReference>
<evidence type="ECO:0000256" key="4">
    <source>
        <dbReference type="ARBA" id="ARBA00022651"/>
    </source>
</evidence>
<keyword evidence="6" id="KW-0378">Hydrolase</keyword>
<keyword evidence="8" id="KW-0624">Polysaccharide degradation</keyword>
<evidence type="ECO:0000256" key="2">
    <source>
        <dbReference type="ARBA" id="ARBA00010278"/>
    </source>
</evidence>
<proteinExistence type="inferred from homology"/>
<dbReference type="GO" id="GO:0005576">
    <property type="term" value="C:extracellular region"/>
    <property type="evidence" value="ECO:0007669"/>
    <property type="project" value="UniProtKB-SubCell"/>
</dbReference>
<dbReference type="GO" id="GO:0045493">
    <property type="term" value="P:xylan catabolic process"/>
    <property type="evidence" value="ECO:0007669"/>
    <property type="project" value="UniProtKB-KW"/>
</dbReference>
<comment type="caution">
    <text evidence="11">The sequence shown here is derived from an EMBL/GenBank/DDBJ whole genome shotgun (WGS) entry which is preliminary data.</text>
</comment>
<reference evidence="11 12" key="1">
    <citation type="submission" date="2017-09" db="EMBL/GenBank/DDBJ databases">
        <title>Sphingomonas adhaesiva DSM 7418, whole genome shotgun sequence.</title>
        <authorList>
            <person name="Feng G."/>
            <person name="Zhu H."/>
        </authorList>
    </citation>
    <scope>NUCLEOTIDE SEQUENCE [LARGE SCALE GENOMIC DNA]</scope>
    <source>
        <strain evidence="11 12">DSM 7418</strain>
    </source>
</reference>
<keyword evidence="7" id="KW-0119">Carbohydrate metabolism</keyword>
<evidence type="ECO:0000259" key="10">
    <source>
        <dbReference type="Pfam" id="PF00561"/>
    </source>
</evidence>
<keyword evidence="4" id="KW-0858">Xylan degradation</keyword>
<evidence type="ECO:0000256" key="3">
    <source>
        <dbReference type="ARBA" id="ARBA00022525"/>
    </source>
</evidence>
<keyword evidence="3" id="KW-0964">Secreted</keyword>
<evidence type="ECO:0000256" key="5">
    <source>
        <dbReference type="ARBA" id="ARBA00022729"/>
    </source>
</evidence>
<evidence type="ECO:0000313" key="11">
    <source>
        <dbReference type="EMBL" id="PCG15261.1"/>
    </source>
</evidence>
<dbReference type="EMBL" id="NWVC01000002">
    <property type="protein sequence ID" value="PCG15261.1"/>
    <property type="molecule type" value="Genomic_DNA"/>
</dbReference>
<accession>A0A2A4I9J5</accession>
<gene>
    <name evidence="11" type="ORF">COA07_06990</name>
</gene>
<keyword evidence="12" id="KW-1185">Reference proteome</keyword>
<dbReference type="PANTHER" id="PTHR38050">
    <property type="match status" value="1"/>
</dbReference>
<dbReference type="InterPro" id="IPR043595">
    <property type="entry name" value="FaeB/C/D"/>
</dbReference>
<dbReference type="InterPro" id="IPR029058">
    <property type="entry name" value="AB_hydrolase_fold"/>
</dbReference>
<keyword evidence="5" id="KW-0732">Signal</keyword>
<dbReference type="Gene3D" id="3.40.50.1820">
    <property type="entry name" value="alpha/beta hydrolase"/>
    <property type="match status" value="1"/>
</dbReference>
<name>A0A2A4I9J5_9SPHN</name>
<dbReference type="SUPFAM" id="SSF53474">
    <property type="entry name" value="alpha/beta-Hydrolases"/>
    <property type="match status" value="1"/>
</dbReference>
<dbReference type="Pfam" id="PF00561">
    <property type="entry name" value="Abhydrolase_1"/>
    <property type="match status" value="1"/>
</dbReference>
<evidence type="ECO:0000256" key="7">
    <source>
        <dbReference type="ARBA" id="ARBA00023277"/>
    </source>
</evidence>
<dbReference type="AlphaFoldDB" id="A0A2A4I9J5"/>
<evidence type="ECO:0000256" key="9">
    <source>
        <dbReference type="ARBA" id="ARBA00025250"/>
    </source>
</evidence>
<evidence type="ECO:0000256" key="6">
    <source>
        <dbReference type="ARBA" id="ARBA00022801"/>
    </source>
</evidence>
<dbReference type="Proteomes" id="UP000218323">
    <property type="component" value="Unassembled WGS sequence"/>
</dbReference>
<protein>
    <recommendedName>
        <fullName evidence="10">AB hydrolase-1 domain-containing protein</fullName>
    </recommendedName>
</protein>
<comment type="similarity">
    <text evidence="2">Belongs to the faeC family.</text>
</comment>
<sequence>MECPSVTASDRIGAAPDGGRPFFVWRHGRSSPGRHDTVTYTQHPSARARDVRNKAILMGAMALAAFAADAGLAERPGLLARWRDARGAQQRTSADATVHDLSIAAQQRRYRLLDAHRGSGPAPLIVALHGGGGNGASMIARWADQARRARAIVAAPDGIGRNDRMGTWNAGGCCGEAASRGVDDVAFVAAVIDDVARRTAVDPRRIYVTGFSNGGMLTHRVAIALGDRIAAAAVVSGAMFGNEPRAVAPVPMLVIHGERDDVVPFAGGTSPKGFVGRMQTRPFLATRRSVDAWRTTNGCTAAPTMTRTADAVVETSTGCSSGAEVRFVDRRAGEHEWPDARGADGAFDASATIWQFFAAHRR</sequence>
<feature type="domain" description="AB hydrolase-1" evidence="10">
    <location>
        <begin position="123"/>
        <end position="242"/>
    </location>
</feature>
<dbReference type="GO" id="GO:0030600">
    <property type="term" value="F:feruloyl esterase activity"/>
    <property type="evidence" value="ECO:0007669"/>
    <property type="project" value="InterPro"/>
</dbReference>